<keyword evidence="5" id="KW-1185">Reference proteome</keyword>
<dbReference type="RefSeq" id="WP_123122060.1">
    <property type="nucleotide sequence ID" value="NZ_RJJR01000016.1"/>
</dbReference>
<dbReference type="InterPro" id="IPR029063">
    <property type="entry name" value="SAM-dependent_MTases_sf"/>
</dbReference>
<proteinExistence type="predicted"/>
<organism evidence="4 5">
    <name type="scientific">Hanamia caeni</name>
    <dbReference type="NCBI Taxonomy" id="2294116"/>
    <lineage>
        <taxon>Bacteria</taxon>
        <taxon>Pseudomonadati</taxon>
        <taxon>Bacteroidota</taxon>
        <taxon>Chitinophagia</taxon>
        <taxon>Chitinophagales</taxon>
        <taxon>Chitinophagaceae</taxon>
        <taxon>Hanamia</taxon>
    </lineage>
</organism>
<dbReference type="SUPFAM" id="SSF53335">
    <property type="entry name" value="S-adenosyl-L-methionine-dependent methyltransferases"/>
    <property type="match status" value="1"/>
</dbReference>
<evidence type="ECO:0000313" key="4">
    <source>
        <dbReference type="EMBL" id="RNI33803.1"/>
    </source>
</evidence>
<dbReference type="InterPro" id="IPR041698">
    <property type="entry name" value="Methyltransf_25"/>
</dbReference>
<comment type="caution">
    <text evidence="4">The sequence shown here is derived from an EMBL/GenBank/DDBJ whole genome shotgun (WGS) entry which is preliminary data.</text>
</comment>
<name>A0A3M9N985_9BACT</name>
<dbReference type="GO" id="GO:0032259">
    <property type="term" value="P:methylation"/>
    <property type="evidence" value="ECO:0007669"/>
    <property type="project" value="UniProtKB-KW"/>
</dbReference>
<feature type="domain" description="Methyltransferase" evidence="3">
    <location>
        <begin position="34"/>
        <end position="121"/>
    </location>
</feature>
<dbReference type="PANTHER" id="PTHR43861:SF1">
    <property type="entry name" value="TRANS-ACONITATE 2-METHYLTRANSFERASE"/>
    <property type="match status" value="1"/>
</dbReference>
<dbReference type="OrthoDB" id="9789123at2"/>
<dbReference type="Pfam" id="PF13649">
    <property type="entry name" value="Methyltransf_25"/>
    <property type="match status" value="1"/>
</dbReference>
<gene>
    <name evidence="4" type="ORF">EFY79_17590</name>
</gene>
<evidence type="ECO:0000259" key="3">
    <source>
        <dbReference type="Pfam" id="PF13649"/>
    </source>
</evidence>
<dbReference type="Gene3D" id="3.40.50.150">
    <property type="entry name" value="Vaccinia Virus protein VP39"/>
    <property type="match status" value="1"/>
</dbReference>
<evidence type="ECO:0000256" key="2">
    <source>
        <dbReference type="ARBA" id="ARBA00022679"/>
    </source>
</evidence>
<dbReference type="EMBL" id="RJJR01000016">
    <property type="protein sequence ID" value="RNI33803.1"/>
    <property type="molecule type" value="Genomic_DNA"/>
</dbReference>
<protein>
    <submittedName>
        <fullName evidence="4">Class I SAM-dependent methyltransferase</fullName>
    </submittedName>
</protein>
<reference evidence="4 5" key="1">
    <citation type="submission" date="2018-11" db="EMBL/GenBank/DDBJ databases">
        <title>Draft genome sequence of Ferruginibacter sp. BO-59.</title>
        <authorList>
            <person name="Im W.T."/>
        </authorList>
    </citation>
    <scope>NUCLEOTIDE SEQUENCE [LARGE SCALE GENOMIC DNA]</scope>
    <source>
        <strain evidence="4 5">BO-59</strain>
    </source>
</reference>
<dbReference type="PANTHER" id="PTHR43861">
    <property type="entry name" value="TRANS-ACONITATE 2-METHYLTRANSFERASE-RELATED"/>
    <property type="match status" value="1"/>
</dbReference>
<sequence>MRWDSGLYDHKHDFVSKYGEDLIEILNPKPGEEILDLGCGTGDLADKISGKGAHVTGIDSSKEMIEAARQKFPSIDFEIQSAASFSFNKKFDAVFSNAALHWISEKEKVVKLVYECLKPGGRFVAELGGKGNVGKIIDALKGGLARHGFIKQSQIQTWYFPSLSEYASLLEANGFRVIFASHFDRETELKDSHGIINWLRMFGRSYLENIPDNEVSQILKEVEQQLKSSNFRNGKWFADYKRLRIVALKN</sequence>
<dbReference type="Proteomes" id="UP000267223">
    <property type="component" value="Unassembled WGS sequence"/>
</dbReference>
<dbReference type="CDD" id="cd02440">
    <property type="entry name" value="AdoMet_MTases"/>
    <property type="match status" value="1"/>
</dbReference>
<accession>A0A3M9N985</accession>
<dbReference type="GO" id="GO:0008168">
    <property type="term" value="F:methyltransferase activity"/>
    <property type="evidence" value="ECO:0007669"/>
    <property type="project" value="UniProtKB-KW"/>
</dbReference>
<keyword evidence="1 4" id="KW-0489">Methyltransferase</keyword>
<evidence type="ECO:0000256" key="1">
    <source>
        <dbReference type="ARBA" id="ARBA00022603"/>
    </source>
</evidence>
<dbReference type="AlphaFoldDB" id="A0A3M9N985"/>
<keyword evidence="2 4" id="KW-0808">Transferase</keyword>
<evidence type="ECO:0000313" key="5">
    <source>
        <dbReference type="Proteomes" id="UP000267223"/>
    </source>
</evidence>